<dbReference type="AlphaFoldDB" id="A0A198A948"/>
<dbReference type="STRING" id="1850517.A8708_28715"/>
<reference evidence="1 2" key="1">
    <citation type="submission" date="2016-05" db="EMBL/GenBank/DDBJ databases">
        <title>Paenibacillus sp. 1ZS3-15 nov., isolated from the rhizosphere soil.</title>
        <authorList>
            <person name="Zhang X.X."/>
            <person name="Zhang J."/>
        </authorList>
    </citation>
    <scope>NUCLEOTIDE SEQUENCE [LARGE SCALE GENOMIC DNA]</scope>
    <source>
        <strain evidence="1 2">1ZS3-15</strain>
    </source>
</reference>
<evidence type="ECO:0008006" key="3">
    <source>
        <dbReference type="Google" id="ProtNLM"/>
    </source>
</evidence>
<protein>
    <recommendedName>
        <fullName evidence="3">ABC transporter domain-containing protein</fullName>
    </recommendedName>
</protein>
<dbReference type="SUPFAM" id="SSF52540">
    <property type="entry name" value="P-loop containing nucleoside triphosphate hydrolases"/>
    <property type="match status" value="1"/>
</dbReference>
<dbReference type="GO" id="GO:0022857">
    <property type="term" value="F:transmembrane transporter activity"/>
    <property type="evidence" value="ECO:0007669"/>
    <property type="project" value="TreeGrafter"/>
</dbReference>
<comment type="caution">
    <text evidence="1">The sequence shown here is derived from an EMBL/GenBank/DDBJ whole genome shotgun (WGS) entry which is preliminary data.</text>
</comment>
<accession>A0A198A948</accession>
<proteinExistence type="predicted"/>
<dbReference type="Gene3D" id="3.40.50.300">
    <property type="entry name" value="P-loop containing nucleotide triphosphate hydrolases"/>
    <property type="match status" value="1"/>
</dbReference>
<dbReference type="EMBL" id="LYPB01000069">
    <property type="protein sequence ID" value="OAS17994.1"/>
    <property type="molecule type" value="Genomic_DNA"/>
</dbReference>
<dbReference type="GO" id="GO:0005886">
    <property type="term" value="C:plasma membrane"/>
    <property type="evidence" value="ECO:0007669"/>
    <property type="project" value="TreeGrafter"/>
</dbReference>
<evidence type="ECO:0000313" key="2">
    <source>
        <dbReference type="Proteomes" id="UP000078454"/>
    </source>
</evidence>
<dbReference type="PANTHER" id="PTHR24220">
    <property type="entry name" value="IMPORT ATP-BINDING PROTEIN"/>
    <property type="match status" value="1"/>
</dbReference>
<gene>
    <name evidence="1" type="ORF">A8708_28715</name>
</gene>
<dbReference type="InterPro" id="IPR015854">
    <property type="entry name" value="ABC_transpr_LolD-like"/>
</dbReference>
<dbReference type="PANTHER" id="PTHR24220:SF86">
    <property type="entry name" value="ABC TRANSPORTER ABCH.1"/>
    <property type="match status" value="1"/>
</dbReference>
<name>A0A198A948_9BACL</name>
<organism evidence="1 2">
    <name type="scientific">Paenibacillus oryzisoli</name>
    <dbReference type="NCBI Taxonomy" id="1850517"/>
    <lineage>
        <taxon>Bacteria</taxon>
        <taxon>Bacillati</taxon>
        <taxon>Bacillota</taxon>
        <taxon>Bacilli</taxon>
        <taxon>Bacillales</taxon>
        <taxon>Paenibacillaceae</taxon>
        <taxon>Paenibacillus</taxon>
    </lineage>
</organism>
<keyword evidence="2" id="KW-1185">Reference proteome</keyword>
<dbReference type="Proteomes" id="UP000078454">
    <property type="component" value="Unassembled WGS sequence"/>
</dbReference>
<sequence length="71" mass="7870">MILADEPTGSLDSKTGAEIMDIFRRLNEQGRTIIVITHDLIGLENHHCNRNLNSGHEFESLVGTQMVAVPL</sequence>
<evidence type="ECO:0000313" key="1">
    <source>
        <dbReference type="EMBL" id="OAS17994.1"/>
    </source>
</evidence>
<dbReference type="InterPro" id="IPR027417">
    <property type="entry name" value="P-loop_NTPase"/>
</dbReference>